<comment type="similarity">
    <text evidence="1">Belongs to the AIM6 family.</text>
</comment>
<keyword evidence="4" id="KW-1133">Transmembrane helix</keyword>
<dbReference type="PANTHER" id="PTHR31571:SF1">
    <property type="entry name" value="ALTERED INHERITANCE OF MITOCHONDRIA PROTEIN 6"/>
    <property type="match status" value="1"/>
</dbReference>
<dbReference type="RefSeq" id="XP_049144516.1">
    <property type="nucleotide sequence ID" value="XM_049287373.1"/>
</dbReference>
<evidence type="ECO:0000313" key="6">
    <source>
        <dbReference type="Proteomes" id="UP000830671"/>
    </source>
</evidence>
<dbReference type="Proteomes" id="UP000830671">
    <property type="component" value="Chromosome 4"/>
</dbReference>
<dbReference type="KEGG" id="clup:CLUP02_08383"/>
<dbReference type="AlphaFoldDB" id="A0A9Q8STG2"/>
<dbReference type="GeneID" id="73342383"/>
<protein>
    <recommendedName>
        <fullName evidence="2">Altered inheritance of mitochondria protein 6</fullName>
    </recommendedName>
</protein>
<evidence type="ECO:0000256" key="4">
    <source>
        <dbReference type="SAM" id="Phobius"/>
    </source>
</evidence>
<dbReference type="SUPFAM" id="SSF51695">
    <property type="entry name" value="PLC-like phosphodiesterases"/>
    <property type="match status" value="1"/>
</dbReference>
<sequence>MTRYISLLPGQDDPHIQIPLSLKPIITFILRARNTPSGPAPPTVLGLAKLLIDFLSLSPFYGLPLLPNQMPLHNWRHHIFWNHMLDTRPVSHPQHSVLSPPFLRLSNVPRCLFILLSGPLSSSQNPAIFGVSLPQFFTLCLVRKHLDLFALAFYLILRTYLASYLEVPHSLPDGLGNGLPYNSTAAAQTYSLRTLAPLSPTHCPIILAGISDLFENVYYKERQHRRRADSPEEADTASEGGIEVPPTPAESFTSEDGLLPPAYMIPKPWTRKRSFIMCGAVWLAMLLIFVLLNLVLFVAREVWDTASGQFESASIVEPIPCHSHNDYWRKRPIYDALQAGCIGIEADVWLMDTELFVGHNKWSLRQKNTFTSLYIDPLVRLLEERNADLGNITQESPRGIYEASPDQTMVLLVDLKTSGPETWPEVVRQLEPLRERGWLSKVIDGKVHYGPITVVGTGNTPFGMVVENTTYRDTFFDAPLLNLDRHNFDLTNSFYTSVSFKKALGTVWFGDLSKGQMGKLRAQIKEAHSRGLMVRYWDLPAWPISIRNHVWDVLVQEGVDILNPNRIGLRELLQRHTPLFGVRATLAGRQYLECWREHSPCSYWRVASRELRHSMLGEYDINTTTTTDLLFKAGPWAIAQNYPKSMYNVVRLTPFSGRTTSPRTSFTYGYLESPCLHQIVHLENFRTCPLLEGVYQHTYNEWVGASCIAVNAVYRAVRAITAELTDSDPCQDSGAMASQSSSRPPPFIISGRDLQAICGASVFAFEAEIPCFLRRGGLGNGEQDDAS</sequence>
<evidence type="ECO:0000256" key="2">
    <source>
        <dbReference type="ARBA" id="ARBA00014286"/>
    </source>
</evidence>
<dbReference type="GO" id="GO:0006629">
    <property type="term" value="P:lipid metabolic process"/>
    <property type="evidence" value="ECO:0007669"/>
    <property type="project" value="InterPro"/>
</dbReference>
<proteinExistence type="inferred from homology"/>
<feature type="region of interest" description="Disordered" evidence="3">
    <location>
        <begin position="225"/>
        <end position="255"/>
    </location>
</feature>
<keyword evidence="6" id="KW-1185">Reference proteome</keyword>
<accession>A0A9Q8STG2</accession>
<gene>
    <name evidence="5" type="ORF">CLUP02_08383</name>
</gene>
<dbReference type="InterPro" id="IPR051236">
    <property type="entry name" value="HAT_RTT109-like"/>
</dbReference>
<keyword evidence="4" id="KW-0472">Membrane</keyword>
<evidence type="ECO:0000256" key="1">
    <source>
        <dbReference type="ARBA" id="ARBA00008858"/>
    </source>
</evidence>
<evidence type="ECO:0000256" key="3">
    <source>
        <dbReference type="SAM" id="MobiDB-lite"/>
    </source>
</evidence>
<keyword evidence="4" id="KW-0812">Transmembrane</keyword>
<reference evidence="5" key="1">
    <citation type="journal article" date="2021" name="Mol. Plant Microbe Interact.">
        <title>Complete Genome Sequence of the Plant-Pathogenic Fungus Colletotrichum lupini.</title>
        <authorList>
            <person name="Baroncelli R."/>
            <person name="Pensec F."/>
            <person name="Da Lio D."/>
            <person name="Boufleur T."/>
            <person name="Vicente I."/>
            <person name="Sarrocco S."/>
            <person name="Picot A."/>
            <person name="Baraldi E."/>
            <person name="Sukno S."/>
            <person name="Thon M."/>
            <person name="Le Floch G."/>
        </authorList>
    </citation>
    <scope>NUCLEOTIDE SEQUENCE</scope>
    <source>
        <strain evidence="5">IMI 504893</strain>
    </source>
</reference>
<feature type="transmembrane region" description="Helical" evidence="4">
    <location>
        <begin position="274"/>
        <end position="299"/>
    </location>
</feature>
<dbReference type="GO" id="GO:0008081">
    <property type="term" value="F:phosphoric diester hydrolase activity"/>
    <property type="evidence" value="ECO:0007669"/>
    <property type="project" value="InterPro"/>
</dbReference>
<dbReference type="EMBL" id="CP019476">
    <property type="protein sequence ID" value="UQC82893.1"/>
    <property type="molecule type" value="Genomic_DNA"/>
</dbReference>
<name>A0A9Q8STG2_9PEZI</name>
<evidence type="ECO:0000313" key="5">
    <source>
        <dbReference type="EMBL" id="UQC82893.1"/>
    </source>
</evidence>
<dbReference type="PANTHER" id="PTHR31571">
    <property type="entry name" value="ALTERED INHERITANCE OF MITOCHONDRIA PROTEIN 6"/>
    <property type="match status" value="1"/>
</dbReference>
<dbReference type="InterPro" id="IPR017946">
    <property type="entry name" value="PLC-like_Pdiesterase_TIM-brl"/>
</dbReference>
<organism evidence="5 6">
    <name type="scientific">Colletotrichum lupini</name>
    <dbReference type="NCBI Taxonomy" id="145971"/>
    <lineage>
        <taxon>Eukaryota</taxon>
        <taxon>Fungi</taxon>
        <taxon>Dikarya</taxon>
        <taxon>Ascomycota</taxon>
        <taxon>Pezizomycotina</taxon>
        <taxon>Sordariomycetes</taxon>
        <taxon>Hypocreomycetidae</taxon>
        <taxon>Glomerellales</taxon>
        <taxon>Glomerellaceae</taxon>
        <taxon>Colletotrichum</taxon>
        <taxon>Colletotrichum acutatum species complex</taxon>
    </lineage>
</organism>